<dbReference type="AlphaFoldDB" id="A0A835B8W3"/>
<evidence type="ECO:0000313" key="3">
    <source>
        <dbReference type="Proteomes" id="UP000636709"/>
    </source>
</evidence>
<keyword evidence="3" id="KW-1185">Reference proteome</keyword>
<gene>
    <name evidence="2" type="ORF">HU200_039920</name>
</gene>
<sequence length="389" mass="43920">MGKASRLQAKKQSRRRRRHVQAVAPRGHRPRLPRPLPRHPYEPHFLLGHYCVNTVETEHGATKLTAEFFPSLPWRWRRSAEHLRRRLSLDFLRRRRRSDAFTEHVLTDSRGGLLAFVRDNKYAVVCDPWNRQYRELDFPWLHPTPDEGSSERYFMEHDEQYISLGAFFLEAGAGGGGGPPMAGFRLLCAWLVRNYVDDTVSAHACVYSASERRWLRPCCGRYVSHGYCTTGHWIWNDSRFLGRGTGKFSTFRLPAVAAALPGDSRAVSPRYESRDIRVVGDGGAAGGVRIVSVVDGDQLEVLTWAHGARRCAVESRVGLCQLANVEASQDLSWLFLDNATTSADLVLGAFDSASSTMKVLSLDVETLKLQRTTKSMALSAERVFPYELE</sequence>
<evidence type="ECO:0000256" key="1">
    <source>
        <dbReference type="SAM" id="MobiDB-lite"/>
    </source>
</evidence>
<comment type="caution">
    <text evidence="2">The sequence shown here is derived from an EMBL/GenBank/DDBJ whole genome shotgun (WGS) entry which is preliminary data.</text>
</comment>
<dbReference type="OrthoDB" id="695793at2759"/>
<protein>
    <submittedName>
        <fullName evidence="2">Uncharacterized protein</fullName>
    </submittedName>
</protein>
<feature type="compositionally biased region" description="Basic residues" evidence="1">
    <location>
        <begin position="8"/>
        <end position="32"/>
    </location>
</feature>
<reference evidence="2" key="1">
    <citation type="submission" date="2020-07" db="EMBL/GenBank/DDBJ databases">
        <title>Genome sequence and genetic diversity analysis of an under-domesticated orphan crop, white fonio (Digitaria exilis).</title>
        <authorList>
            <person name="Bennetzen J.L."/>
            <person name="Chen S."/>
            <person name="Ma X."/>
            <person name="Wang X."/>
            <person name="Yssel A.E.J."/>
            <person name="Chaluvadi S.R."/>
            <person name="Johnson M."/>
            <person name="Gangashetty P."/>
            <person name="Hamidou F."/>
            <person name="Sanogo M.D."/>
            <person name="Zwaenepoel A."/>
            <person name="Wallace J."/>
            <person name="Van De Peer Y."/>
            <person name="Van Deynze A."/>
        </authorList>
    </citation>
    <scope>NUCLEOTIDE SEQUENCE</scope>
    <source>
        <tissue evidence="2">Leaves</tissue>
    </source>
</reference>
<organism evidence="2 3">
    <name type="scientific">Digitaria exilis</name>
    <dbReference type="NCBI Taxonomy" id="1010633"/>
    <lineage>
        <taxon>Eukaryota</taxon>
        <taxon>Viridiplantae</taxon>
        <taxon>Streptophyta</taxon>
        <taxon>Embryophyta</taxon>
        <taxon>Tracheophyta</taxon>
        <taxon>Spermatophyta</taxon>
        <taxon>Magnoliopsida</taxon>
        <taxon>Liliopsida</taxon>
        <taxon>Poales</taxon>
        <taxon>Poaceae</taxon>
        <taxon>PACMAD clade</taxon>
        <taxon>Panicoideae</taxon>
        <taxon>Panicodae</taxon>
        <taxon>Paniceae</taxon>
        <taxon>Anthephorinae</taxon>
        <taxon>Digitaria</taxon>
    </lineage>
</organism>
<accession>A0A835B8W3</accession>
<dbReference type="EMBL" id="JACEFO010001947">
    <property type="protein sequence ID" value="KAF8692310.1"/>
    <property type="molecule type" value="Genomic_DNA"/>
</dbReference>
<dbReference type="Proteomes" id="UP000636709">
    <property type="component" value="Unassembled WGS sequence"/>
</dbReference>
<name>A0A835B8W3_9POAL</name>
<proteinExistence type="predicted"/>
<evidence type="ECO:0000313" key="2">
    <source>
        <dbReference type="EMBL" id="KAF8692310.1"/>
    </source>
</evidence>
<feature type="region of interest" description="Disordered" evidence="1">
    <location>
        <begin position="1"/>
        <end position="37"/>
    </location>
</feature>